<reference evidence="2" key="1">
    <citation type="submission" date="2021-03" db="EMBL/GenBank/DDBJ databases">
        <title>Chromosome level genome of the anhydrobiotic midge Polypedilum vanderplanki.</title>
        <authorList>
            <person name="Yoshida Y."/>
            <person name="Kikawada T."/>
            <person name="Gusev O."/>
        </authorList>
    </citation>
    <scope>NUCLEOTIDE SEQUENCE</scope>
    <source>
        <strain evidence="2">NIAS01</strain>
        <tissue evidence="2">Whole body or cell culture</tissue>
    </source>
</reference>
<feature type="transmembrane region" description="Helical" evidence="1">
    <location>
        <begin position="124"/>
        <end position="145"/>
    </location>
</feature>
<feature type="transmembrane region" description="Helical" evidence="1">
    <location>
        <begin position="157"/>
        <end position="176"/>
    </location>
</feature>
<gene>
    <name evidence="2" type="ORF">PVAND_011996</name>
</gene>
<sequence length="295" mass="34091">MVARLFRGLSSGLKTEDIASLHICQWQSHKKVLLLYLLYRWISAIVFLTIIVCSAIEIGREKLPATELDENHAAKWWIYLTHWTVLICVVQGWLSAIICTKALMDNNRDYEFVLQTKVGYVQQFYWICYSVGTVYAFIVTFLYWTTVYDAETHSFDLINFFVHAVLAALMFADLLLVGHPVRMDPDIYFSAGLGLAYSLFSLIYYLSGGTDRDFRPMIYPLVNWEKPGKTIVVCVAAIFFVVIVHILCCCVCKVRYLIYKKIFAKKEKKLHTCKEHSKMLSEQKDFTIPSVLDLK</sequence>
<evidence type="ECO:0000256" key="1">
    <source>
        <dbReference type="SAM" id="Phobius"/>
    </source>
</evidence>
<evidence type="ECO:0000313" key="3">
    <source>
        <dbReference type="Proteomes" id="UP001107558"/>
    </source>
</evidence>
<feature type="transmembrane region" description="Helical" evidence="1">
    <location>
        <begin position="230"/>
        <end position="258"/>
    </location>
</feature>
<proteinExistence type="predicted"/>
<keyword evidence="3" id="KW-1185">Reference proteome</keyword>
<feature type="transmembrane region" description="Helical" evidence="1">
    <location>
        <begin position="33"/>
        <end position="56"/>
    </location>
</feature>
<organism evidence="2 3">
    <name type="scientific">Polypedilum vanderplanki</name>
    <name type="common">Sleeping chironomid midge</name>
    <dbReference type="NCBI Taxonomy" id="319348"/>
    <lineage>
        <taxon>Eukaryota</taxon>
        <taxon>Metazoa</taxon>
        <taxon>Ecdysozoa</taxon>
        <taxon>Arthropoda</taxon>
        <taxon>Hexapoda</taxon>
        <taxon>Insecta</taxon>
        <taxon>Pterygota</taxon>
        <taxon>Neoptera</taxon>
        <taxon>Endopterygota</taxon>
        <taxon>Diptera</taxon>
        <taxon>Nematocera</taxon>
        <taxon>Chironomoidea</taxon>
        <taxon>Chironomidae</taxon>
        <taxon>Chironominae</taxon>
        <taxon>Polypedilum</taxon>
        <taxon>Polypedilum</taxon>
    </lineage>
</organism>
<feature type="transmembrane region" description="Helical" evidence="1">
    <location>
        <begin position="76"/>
        <end position="103"/>
    </location>
</feature>
<accession>A0A9J6CK90</accession>
<keyword evidence="1" id="KW-0812">Transmembrane</keyword>
<evidence type="ECO:0008006" key="4">
    <source>
        <dbReference type="Google" id="ProtNLM"/>
    </source>
</evidence>
<feature type="transmembrane region" description="Helical" evidence="1">
    <location>
        <begin position="188"/>
        <end position="207"/>
    </location>
</feature>
<evidence type="ECO:0000313" key="2">
    <source>
        <dbReference type="EMBL" id="KAG5682657.1"/>
    </source>
</evidence>
<comment type="caution">
    <text evidence="2">The sequence shown here is derived from an EMBL/GenBank/DDBJ whole genome shotgun (WGS) entry which is preliminary data.</text>
</comment>
<dbReference type="PANTHER" id="PTHR12242:SF49">
    <property type="entry name" value="HEADBUTT, ISOFORM E"/>
    <property type="match status" value="1"/>
</dbReference>
<name>A0A9J6CK90_POLVA</name>
<dbReference type="OrthoDB" id="419711at2759"/>
<dbReference type="PANTHER" id="PTHR12242">
    <property type="entry name" value="OS02G0130600 PROTEIN-RELATED"/>
    <property type="match status" value="1"/>
</dbReference>
<dbReference type="GO" id="GO:0016020">
    <property type="term" value="C:membrane"/>
    <property type="evidence" value="ECO:0007669"/>
    <property type="project" value="TreeGrafter"/>
</dbReference>
<keyword evidence="1" id="KW-1133">Transmembrane helix</keyword>
<protein>
    <recommendedName>
        <fullName evidence="4">Protein rolling stone</fullName>
    </recommendedName>
</protein>
<dbReference type="Proteomes" id="UP001107558">
    <property type="component" value="Chromosome 1"/>
</dbReference>
<dbReference type="EMBL" id="JADBJN010000001">
    <property type="protein sequence ID" value="KAG5682657.1"/>
    <property type="molecule type" value="Genomic_DNA"/>
</dbReference>
<dbReference type="AlphaFoldDB" id="A0A9J6CK90"/>
<dbReference type="InterPro" id="IPR049352">
    <property type="entry name" value="Rost"/>
</dbReference>
<dbReference type="Pfam" id="PF21534">
    <property type="entry name" value="Rost"/>
    <property type="match status" value="1"/>
</dbReference>
<keyword evidence="1" id="KW-0472">Membrane</keyword>